<sequence length="389" mass="41781">MKITAIRTVRLPPQPAIGADHPDARRPSWLADGPVANPMTGYPRYAAYRPSWTPTWPMFGCLVEVEDGTVGFAVGQHGRPVAAVIEDFLGPRLIGEDALATERCYDMAVRMCAPFGAAGLASYAISAIDLALWDLKGKVLGQPVYAVLGGPTRDELECYATGGDPDWYAELGFRGVKLPCRYGPADGLDGIRKNVAQVAEARAHVGDDIEIMLDCWMAFDVDYTVRLAEALRPYRVRWLEECLPSADLLSHAELRRRLPWQPLATGEHWFGVAPFQYAVANRLVDILQPDISWVGGITPLKRICAIAEAAGVAVMPHAPGNTAYGQHACLGIVGIGWTEFFVGSPPGVALAEAARAPGVPTPVDGRITPSAAPGFGVEINATELPAFLS</sequence>
<proteinExistence type="inferred from homology"/>
<organism evidence="6 7">
    <name type="scientific">Kribbella rubisoli</name>
    <dbReference type="NCBI Taxonomy" id="3075929"/>
    <lineage>
        <taxon>Bacteria</taxon>
        <taxon>Bacillati</taxon>
        <taxon>Actinomycetota</taxon>
        <taxon>Actinomycetes</taxon>
        <taxon>Propionibacteriales</taxon>
        <taxon>Kribbellaceae</taxon>
        <taxon>Kribbella</taxon>
    </lineage>
</organism>
<dbReference type="RefSeq" id="WP_130447868.1">
    <property type="nucleotide sequence ID" value="NZ_SHKR01000015.1"/>
</dbReference>
<dbReference type="OrthoDB" id="5168231at2"/>
<keyword evidence="4" id="KW-0460">Magnesium</keyword>
<keyword evidence="7" id="KW-1185">Reference proteome</keyword>
<dbReference type="InterPro" id="IPR013341">
    <property type="entry name" value="Mandelate_racemase_N_dom"/>
</dbReference>
<dbReference type="GO" id="GO:0000287">
    <property type="term" value="F:magnesium ion binding"/>
    <property type="evidence" value="ECO:0007669"/>
    <property type="project" value="TreeGrafter"/>
</dbReference>
<dbReference type="SUPFAM" id="SSF54826">
    <property type="entry name" value="Enolase N-terminal domain-like"/>
    <property type="match status" value="1"/>
</dbReference>
<dbReference type="SMART" id="SM00922">
    <property type="entry name" value="MR_MLE"/>
    <property type="match status" value="1"/>
</dbReference>
<dbReference type="InterPro" id="IPR029017">
    <property type="entry name" value="Enolase-like_N"/>
</dbReference>
<comment type="similarity">
    <text evidence="2">Belongs to the mandelate racemase/muconate lactonizing enzyme family. GalD subfamily.</text>
</comment>
<dbReference type="InterPro" id="IPR013342">
    <property type="entry name" value="Mandelate_racemase_C"/>
</dbReference>
<protein>
    <submittedName>
        <fullName evidence="6">L-rhamnonate dehydratase</fullName>
    </submittedName>
</protein>
<evidence type="ECO:0000256" key="2">
    <source>
        <dbReference type="ARBA" id="ARBA00010339"/>
    </source>
</evidence>
<dbReference type="Pfam" id="PF13378">
    <property type="entry name" value="MR_MLE_C"/>
    <property type="match status" value="1"/>
</dbReference>
<feature type="domain" description="Mandelate racemase/muconate lactonizing enzyme C-terminal" evidence="5">
    <location>
        <begin position="165"/>
        <end position="261"/>
    </location>
</feature>
<dbReference type="InterPro" id="IPR036849">
    <property type="entry name" value="Enolase-like_C_sf"/>
</dbReference>
<comment type="caution">
    <text evidence="6">The sequence shown here is derived from an EMBL/GenBank/DDBJ whole genome shotgun (WGS) entry which is preliminary data.</text>
</comment>
<keyword evidence="3" id="KW-0479">Metal-binding</keyword>
<dbReference type="Gene3D" id="3.30.390.10">
    <property type="entry name" value="Enolase-like, N-terminal domain"/>
    <property type="match status" value="1"/>
</dbReference>
<gene>
    <name evidence="6" type="ORF">EV645_6597</name>
</gene>
<dbReference type="InterPro" id="IPR046945">
    <property type="entry name" value="RHMD-like"/>
</dbReference>
<dbReference type="SFLD" id="SFLDG00179">
    <property type="entry name" value="mandelate_racemase"/>
    <property type="match status" value="1"/>
</dbReference>
<evidence type="ECO:0000313" key="7">
    <source>
        <dbReference type="Proteomes" id="UP000292027"/>
    </source>
</evidence>
<dbReference type="SFLD" id="SFLDS00001">
    <property type="entry name" value="Enolase"/>
    <property type="match status" value="1"/>
</dbReference>
<dbReference type="InterPro" id="IPR029065">
    <property type="entry name" value="Enolase_C-like"/>
</dbReference>
<evidence type="ECO:0000259" key="5">
    <source>
        <dbReference type="SMART" id="SM00922"/>
    </source>
</evidence>
<dbReference type="GO" id="GO:0016052">
    <property type="term" value="P:carbohydrate catabolic process"/>
    <property type="evidence" value="ECO:0007669"/>
    <property type="project" value="TreeGrafter"/>
</dbReference>
<dbReference type="PANTHER" id="PTHR13794">
    <property type="entry name" value="ENOLASE SUPERFAMILY, MANDELATE RACEMASE"/>
    <property type="match status" value="1"/>
</dbReference>
<accession>A0A4Q7WMS0</accession>
<dbReference type="Proteomes" id="UP000292027">
    <property type="component" value="Unassembled WGS sequence"/>
</dbReference>
<evidence type="ECO:0000256" key="4">
    <source>
        <dbReference type="ARBA" id="ARBA00022842"/>
    </source>
</evidence>
<dbReference type="Gene3D" id="3.20.20.120">
    <property type="entry name" value="Enolase-like C-terminal domain"/>
    <property type="match status" value="1"/>
</dbReference>
<dbReference type="FunFam" id="3.20.20.120:FF:000005">
    <property type="entry name" value="Putative L-rhamnonate dehydratase"/>
    <property type="match status" value="1"/>
</dbReference>
<dbReference type="EMBL" id="SHKR01000015">
    <property type="protein sequence ID" value="RZU11427.1"/>
    <property type="molecule type" value="Genomic_DNA"/>
</dbReference>
<reference evidence="6 7" key="1">
    <citation type="journal article" date="2015" name="Stand. Genomic Sci.">
        <title>Genomic Encyclopedia of Bacterial and Archaeal Type Strains, Phase III: the genomes of soil and plant-associated and newly described type strains.</title>
        <authorList>
            <person name="Whitman W.B."/>
            <person name="Woyke T."/>
            <person name="Klenk H.P."/>
            <person name="Zhou Y."/>
            <person name="Lilburn T.G."/>
            <person name="Beck B.J."/>
            <person name="De Vos P."/>
            <person name="Vandamme P."/>
            <person name="Eisen J.A."/>
            <person name="Garrity G."/>
            <person name="Hugenholtz P."/>
            <person name="Kyrpides N.C."/>
        </authorList>
    </citation>
    <scope>NUCLEOTIDE SEQUENCE [LARGE SCALE GENOMIC DNA]</scope>
    <source>
        <strain evidence="6 7">VKM Ac-2540</strain>
    </source>
</reference>
<dbReference type="AlphaFoldDB" id="A0A4Q7WMS0"/>
<name>A0A4Q7WMS0_9ACTN</name>
<dbReference type="SUPFAM" id="SSF51604">
    <property type="entry name" value="Enolase C-terminal domain-like"/>
    <property type="match status" value="1"/>
</dbReference>
<dbReference type="Pfam" id="PF02746">
    <property type="entry name" value="MR_MLE_N"/>
    <property type="match status" value="1"/>
</dbReference>
<evidence type="ECO:0000256" key="1">
    <source>
        <dbReference type="ARBA" id="ARBA00001946"/>
    </source>
</evidence>
<comment type="cofactor">
    <cofactor evidence="1">
        <name>Mg(2+)</name>
        <dbReference type="ChEBI" id="CHEBI:18420"/>
    </cofactor>
</comment>
<evidence type="ECO:0000256" key="3">
    <source>
        <dbReference type="ARBA" id="ARBA00022723"/>
    </source>
</evidence>
<dbReference type="PANTHER" id="PTHR13794:SF58">
    <property type="entry name" value="MITOCHONDRIAL ENOLASE SUPERFAMILY MEMBER 1"/>
    <property type="match status" value="1"/>
</dbReference>
<evidence type="ECO:0000313" key="6">
    <source>
        <dbReference type="EMBL" id="RZU11427.1"/>
    </source>
</evidence>
<dbReference type="GO" id="GO:0016836">
    <property type="term" value="F:hydro-lyase activity"/>
    <property type="evidence" value="ECO:0007669"/>
    <property type="project" value="TreeGrafter"/>
</dbReference>